<keyword evidence="6 7" id="KW-0472">Membrane</keyword>
<dbReference type="Proteomes" id="UP000262825">
    <property type="component" value="Unassembled WGS sequence"/>
</dbReference>
<protein>
    <submittedName>
        <fullName evidence="8">Related to Nucleoside transporter FUN26</fullName>
    </submittedName>
</protein>
<evidence type="ECO:0000256" key="7">
    <source>
        <dbReference type="SAM" id="Phobius"/>
    </source>
</evidence>
<feature type="transmembrane region" description="Helical" evidence="7">
    <location>
        <begin position="50"/>
        <end position="73"/>
    </location>
</feature>
<keyword evidence="4 7" id="KW-0812">Transmembrane</keyword>
<dbReference type="AlphaFoldDB" id="A0A376BAT7"/>
<feature type="transmembrane region" description="Helical" evidence="7">
    <location>
        <begin position="152"/>
        <end position="175"/>
    </location>
</feature>
<dbReference type="EMBL" id="UFAJ01000627">
    <property type="protein sequence ID" value="SSD61260.1"/>
    <property type="molecule type" value="Genomic_DNA"/>
</dbReference>
<reference evidence="9" key="1">
    <citation type="submission" date="2018-06" db="EMBL/GenBank/DDBJ databases">
        <authorList>
            <person name="Guldener U."/>
        </authorList>
    </citation>
    <scope>NUCLEOTIDE SEQUENCE [LARGE SCALE GENOMIC DNA]</scope>
    <source>
        <strain evidence="9">UTAD17</strain>
    </source>
</reference>
<dbReference type="PIRSF" id="PIRSF016379">
    <property type="entry name" value="ENT"/>
    <property type="match status" value="1"/>
</dbReference>
<dbReference type="PANTHER" id="PTHR10332:SF88">
    <property type="entry name" value="EQUILIBRATIVE NUCLEOSIDE TRANSPORTER 1, ISOFORM A"/>
    <property type="match status" value="1"/>
</dbReference>
<evidence type="ECO:0000256" key="6">
    <source>
        <dbReference type="ARBA" id="ARBA00023136"/>
    </source>
</evidence>
<evidence type="ECO:0000256" key="5">
    <source>
        <dbReference type="ARBA" id="ARBA00022989"/>
    </source>
</evidence>
<accession>A0A376BAT7</accession>
<name>A0A376BAT7_9ASCO</name>
<feature type="transmembrane region" description="Helical" evidence="7">
    <location>
        <begin position="432"/>
        <end position="454"/>
    </location>
</feature>
<keyword evidence="3" id="KW-0813">Transport</keyword>
<feature type="transmembrane region" description="Helical" evidence="7">
    <location>
        <begin position="195"/>
        <end position="217"/>
    </location>
</feature>
<dbReference type="GO" id="GO:0005886">
    <property type="term" value="C:plasma membrane"/>
    <property type="evidence" value="ECO:0007669"/>
    <property type="project" value="TreeGrafter"/>
</dbReference>
<evidence type="ECO:0000313" key="8">
    <source>
        <dbReference type="EMBL" id="SSD61260.1"/>
    </source>
</evidence>
<keyword evidence="9" id="KW-1185">Reference proteome</keyword>
<dbReference type="VEuPathDB" id="FungiDB:SCODWIG_03021"/>
<dbReference type="InterPro" id="IPR002259">
    <property type="entry name" value="Eqnu_transpt"/>
</dbReference>
<dbReference type="InterPro" id="IPR036259">
    <property type="entry name" value="MFS_trans_sf"/>
</dbReference>
<comment type="subcellular location">
    <subcellularLocation>
        <location evidence="1">Membrane</location>
        <topology evidence="1">Multi-pass membrane protein</topology>
    </subcellularLocation>
</comment>
<proteinExistence type="inferred from homology"/>
<sequence>MEPGHIIEGGENNYIISHSDEDTTSKIVDDIENNKATIKIAFKEPYDIKYITFVLIGVALLWPWNSFLSASLFFQHDIFNDNTIWAKTYTSTMMSFSTVSSVLTNFYLSRRQYGYSSRVKKGLIWQIVVFTILSISILLISGKGNDSDKKSSIFYCFTFIMIMTLVLVSSVGTALTQNGSMAWANVYGSEIYSQAVMLGQALAGVLPSLVLFFISFIKATNDPRDQNVFGIFGYFINTAIISIAALILFQKSKIGVSIPKLDTEETELILNENNELTNNNDTNNSLIHQTTTDNLNNASNSNNSHRGNNNTTNNNIPLKIIYSKLKFLVWAIFITFSITLMVFPVFAANTLVTKLPIGNAQFIPLAFTIWNIGDLYGRYISNKFKLFVEKFQPIHILIYSLLRILIVPFFFSCNIFGHLNNKENNGGSFNDFWYLFLQFIFGVTNGNSISLCFMKVGDQLNSDDERKAAGGFTNIFLSVGLTVGSFASYLFVFCIGKLYKE</sequence>
<feature type="transmembrane region" description="Helical" evidence="7">
    <location>
        <begin position="93"/>
        <end position="110"/>
    </location>
</feature>
<evidence type="ECO:0000313" key="9">
    <source>
        <dbReference type="Proteomes" id="UP000262825"/>
    </source>
</evidence>
<feature type="transmembrane region" description="Helical" evidence="7">
    <location>
        <begin position="122"/>
        <end position="140"/>
    </location>
</feature>
<organism evidence="8 9">
    <name type="scientific">Saccharomycodes ludwigii</name>
    <dbReference type="NCBI Taxonomy" id="36035"/>
    <lineage>
        <taxon>Eukaryota</taxon>
        <taxon>Fungi</taxon>
        <taxon>Dikarya</taxon>
        <taxon>Ascomycota</taxon>
        <taxon>Saccharomycotina</taxon>
        <taxon>Saccharomycetes</taxon>
        <taxon>Saccharomycodales</taxon>
        <taxon>Saccharomycodaceae</taxon>
        <taxon>Saccharomycodes</taxon>
    </lineage>
</organism>
<dbReference type="GO" id="GO:0000329">
    <property type="term" value="C:fungal-type vacuole membrane"/>
    <property type="evidence" value="ECO:0007669"/>
    <property type="project" value="TreeGrafter"/>
</dbReference>
<dbReference type="OrthoDB" id="46396at2759"/>
<evidence type="ECO:0000256" key="4">
    <source>
        <dbReference type="ARBA" id="ARBA00022692"/>
    </source>
</evidence>
<dbReference type="GO" id="GO:0034257">
    <property type="term" value="F:nicotinamide riboside transmembrane transporter activity"/>
    <property type="evidence" value="ECO:0007669"/>
    <property type="project" value="TreeGrafter"/>
</dbReference>
<feature type="transmembrane region" description="Helical" evidence="7">
    <location>
        <begin position="359"/>
        <end position="376"/>
    </location>
</feature>
<dbReference type="Pfam" id="PF01733">
    <property type="entry name" value="Nucleoside_tran"/>
    <property type="match status" value="1"/>
</dbReference>
<dbReference type="PRINTS" id="PR01130">
    <property type="entry name" value="DERENTRNSPRT"/>
</dbReference>
<evidence type="ECO:0000256" key="3">
    <source>
        <dbReference type="ARBA" id="ARBA00022448"/>
    </source>
</evidence>
<dbReference type="PANTHER" id="PTHR10332">
    <property type="entry name" value="EQUILIBRATIVE NUCLEOSIDE TRANSPORTER"/>
    <property type="match status" value="1"/>
</dbReference>
<comment type="similarity">
    <text evidence="2">Belongs to the SLC29A/ENT transporter (TC 2.A.57) family.</text>
</comment>
<feature type="transmembrane region" description="Helical" evidence="7">
    <location>
        <begin position="396"/>
        <end position="417"/>
    </location>
</feature>
<evidence type="ECO:0000256" key="1">
    <source>
        <dbReference type="ARBA" id="ARBA00004141"/>
    </source>
</evidence>
<dbReference type="SUPFAM" id="SSF103473">
    <property type="entry name" value="MFS general substrate transporter"/>
    <property type="match status" value="1"/>
</dbReference>
<feature type="transmembrane region" description="Helical" evidence="7">
    <location>
        <begin position="229"/>
        <end position="249"/>
    </location>
</feature>
<evidence type="ECO:0000256" key="2">
    <source>
        <dbReference type="ARBA" id="ARBA00007965"/>
    </source>
</evidence>
<feature type="transmembrane region" description="Helical" evidence="7">
    <location>
        <begin position="475"/>
        <end position="499"/>
    </location>
</feature>
<gene>
    <name evidence="8" type="ORF">SCODWIG_03021</name>
</gene>
<feature type="transmembrane region" description="Helical" evidence="7">
    <location>
        <begin position="327"/>
        <end position="347"/>
    </location>
</feature>
<dbReference type="GO" id="GO:0015205">
    <property type="term" value="F:nucleobase transmembrane transporter activity"/>
    <property type="evidence" value="ECO:0007669"/>
    <property type="project" value="TreeGrafter"/>
</dbReference>
<keyword evidence="5 7" id="KW-1133">Transmembrane helix</keyword>